<feature type="repeat" description="WD" evidence="3">
    <location>
        <begin position="62"/>
        <end position="92"/>
    </location>
</feature>
<feature type="compositionally biased region" description="Polar residues" evidence="4">
    <location>
        <begin position="124"/>
        <end position="137"/>
    </location>
</feature>
<dbReference type="EMBL" id="OC873438">
    <property type="protein sequence ID" value="CAD7636550.1"/>
    <property type="molecule type" value="Genomic_DNA"/>
</dbReference>
<keyword evidence="1 3" id="KW-0853">WD repeat</keyword>
<evidence type="ECO:0000313" key="5">
    <source>
        <dbReference type="EMBL" id="CAD7636550.1"/>
    </source>
</evidence>
<dbReference type="EMBL" id="CAJPIZ010018863">
    <property type="protein sequence ID" value="CAG2116717.1"/>
    <property type="molecule type" value="Genomic_DNA"/>
</dbReference>
<gene>
    <name evidence="5" type="ORF">OSB1V03_LOCUS16676</name>
</gene>
<dbReference type="AlphaFoldDB" id="A0A7R9Q9K0"/>
<feature type="non-terminal residue" evidence="5">
    <location>
        <position position="1"/>
    </location>
</feature>
<dbReference type="PROSITE" id="PS50082">
    <property type="entry name" value="WD_REPEATS_2"/>
    <property type="match status" value="1"/>
</dbReference>
<evidence type="ECO:0000256" key="3">
    <source>
        <dbReference type="PROSITE-ProRule" id="PRU00221"/>
    </source>
</evidence>
<dbReference type="PANTHER" id="PTHR19848">
    <property type="entry name" value="WD40 REPEAT PROTEIN"/>
    <property type="match status" value="1"/>
</dbReference>
<dbReference type="Pfam" id="PF00400">
    <property type="entry name" value="WD40"/>
    <property type="match status" value="2"/>
</dbReference>
<dbReference type="InterPro" id="IPR001680">
    <property type="entry name" value="WD40_rpt"/>
</dbReference>
<evidence type="ECO:0000256" key="2">
    <source>
        <dbReference type="ARBA" id="ARBA00022737"/>
    </source>
</evidence>
<dbReference type="InterPro" id="IPR036322">
    <property type="entry name" value="WD40_repeat_dom_sf"/>
</dbReference>
<sequence>SGSADHTARAWALEYGECTRIYWRNTSSVTTIQYYDGIVYTGGSDCTARLYDSNSGALKRTCLGHINAISALKVAPGRMFTGSYDGNICVWDCSGIIADTVFGNVVKYDNENQSETPAGRQEPDFNSWSHSGSFWEH</sequence>
<dbReference type="InterPro" id="IPR015943">
    <property type="entry name" value="WD40/YVTN_repeat-like_dom_sf"/>
</dbReference>
<dbReference type="Gene3D" id="2.130.10.10">
    <property type="entry name" value="YVTN repeat-like/Quinoprotein amine dehydrogenase"/>
    <property type="match status" value="1"/>
</dbReference>
<keyword evidence="2" id="KW-0677">Repeat</keyword>
<accession>A0A7R9Q9K0</accession>
<keyword evidence="6" id="KW-1185">Reference proteome</keyword>
<proteinExistence type="predicted"/>
<feature type="region of interest" description="Disordered" evidence="4">
    <location>
        <begin position="112"/>
        <end position="137"/>
    </location>
</feature>
<dbReference type="OrthoDB" id="674604at2759"/>
<protein>
    <submittedName>
        <fullName evidence="5">Uncharacterized protein</fullName>
    </submittedName>
</protein>
<organism evidence="5">
    <name type="scientific">Medioppia subpectinata</name>
    <dbReference type="NCBI Taxonomy" id="1979941"/>
    <lineage>
        <taxon>Eukaryota</taxon>
        <taxon>Metazoa</taxon>
        <taxon>Ecdysozoa</taxon>
        <taxon>Arthropoda</taxon>
        <taxon>Chelicerata</taxon>
        <taxon>Arachnida</taxon>
        <taxon>Acari</taxon>
        <taxon>Acariformes</taxon>
        <taxon>Sarcoptiformes</taxon>
        <taxon>Oribatida</taxon>
        <taxon>Brachypylina</taxon>
        <taxon>Oppioidea</taxon>
        <taxon>Oppiidae</taxon>
        <taxon>Medioppia</taxon>
    </lineage>
</organism>
<dbReference type="SMART" id="SM00320">
    <property type="entry name" value="WD40"/>
    <property type="match status" value="2"/>
</dbReference>
<evidence type="ECO:0000313" key="6">
    <source>
        <dbReference type="Proteomes" id="UP000759131"/>
    </source>
</evidence>
<name>A0A7R9Q9K0_9ACAR</name>
<evidence type="ECO:0000256" key="4">
    <source>
        <dbReference type="SAM" id="MobiDB-lite"/>
    </source>
</evidence>
<reference evidence="5" key="1">
    <citation type="submission" date="2020-11" db="EMBL/GenBank/DDBJ databases">
        <authorList>
            <person name="Tran Van P."/>
        </authorList>
    </citation>
    <scope>NUCLEOTIDE SEQUENCE</scope>
</reference>
<dbReference type="SUPFAM" id="SSF50978">
    <property type="entry name" value="WD40 repeat-like"/>
    <property type="match status" value="1"/>
</dbReference>
<dbReference type="Proteomes" id="UP000759131">
    <property type="component" value="Unassembled WGS sequence"/>
</dbReference>
<dbReference type="PANTHER" id="PTHR19848:SF8">
    <property type="entry name" value="F-BOX AND WD REPEAT DOMAIN CONTAINING 7"/>
    <property type="match status" value="1"/>
</dbReference>
<evidence type="ECO:0000256" key="1">
    <source>
        <dbReference type="ARBA" id="ARBA00022574"/>
    </source>
</evidence>